<feature type="region of interest" description="Disordered" evidence="1">
    <location>
        <begin position="1"/>
        <end position="24"/>
    </location>
</feature>
<reference evidence="2 3" key="1">
    <citation type="journal article" date="2018" name="PLoS Genet.">
        <title>Population sequencing reveals clonal diversity and ancestral inbreeding in the grapevine cultivar Chardonnay.</title>
        <authorList>
            <person name="Roach M.J."/>
            <person name="Johnson D.L."/>
            <person name="Bohlmann J."/>
            <person name="van Vuuren H.J."/>
            <person name="Jones S.J."/>
            <person name="Pretorius I.S."/>
            <person name="Schmidt S.A."/>
            <person name="Borneman A.R."/>
        </authorList>
    </citation>
    <scope>NUCLEOTIDE SEQUENCE [LARGE SCALE GENOMIC DNA]</scope>
    <source>
        <strain evidence="3">cv. Chardonnay</strain>
        <tissue evidence="2">Leaf</tissue>
    </source>
</reference>
<protein>
    <submittedName>
        <fullName evidence="2">Uncharacterized protein</fullName>
    </submittedName>
</protein>
<evidence type="ECO:0000313" key="3">
    <source>
        <dbReference type="Proteomes" id="UP000288805"/>
    </source>
</evidence>
<accession>A0A438JDQ9</accession>
<feature type="compositionally biased region" description="Pro residues" evidence="1">
    <location>
        <begin position="10"/>
        <end position="19"/>
    </location>
</feature>
<dbReference type="Proteomes" id="UP000288805">
    <property type="component" value="Unassembled WGS sequence"/>
</dbReference>
<evidence type="ECO:0000256" key="1">
    <source>
        <dbReference type="SAM" id="MobiDB-lite"/>
    </source>
</evidence>
<sequence length="55" mass="5708">MPEVTATDPPATPSIPPAAPSTSEASITIFATEFRAMIQQHLGLLPPPQTDIPGP</sequence>
<gene>
    <name evidence="2" type="ORF">CK203_030538</name>
</gene>
<dbReference type="EMBL" id="QGNW01000048">
    <property type="protein sequence ID" value="RVX07093.1"/>
    <property type="molecule type" value="Genomic_DNA"/>
</dbReference>
<proteinExistence type="predicted"/>
<comment type="caution">
    <text evidence="2">The sequence shown here is derived from an EMBL/GenBank/DDBJ whole genome shotgun (WGS) entry which is preliminary data.</text>
</comment>
<name>A0A438JDQ9_VITVI</name>
<evidence type="ECO:0000313" key="2">
    <source>
        <dbReference type="EMBL" id="RVX07093.1"/>
    </source>
</evidence>
<organism evidence="2 3">
    <name type="scientific">Vitis vinifera</name>
    <name type="common">Grape</name>
    <dbReference type="NCBI Taxonomy" id="29760"/>
    <lineage>
        <taxon>Eukaryota</taxon>
        <taxon>Viridiplantae</taxon>
        <taxon>Streptophyta</taxon>
        <taxon>Embryophyta</taxon>
        <taxon>Tracheophyta</taxon>
        <taxon>Spermatophyta</taxon>
        <taxon>Magnoliopsida</taxon>
        <taxon>eudicotyledons</taxon>
        <taxon>Gunneridae</taxon>
        <taxon>Pentapetalae</taxon>
        <taxon>rosids</taxon>
        <taxon>Vitales</taxon>
        <taxon>Vitaceae</taxon>
        <taxon>Viteae</taxon>
        <taxon>Vitis</taxon>
    </lineage>
</organism>
<dbReference type="AlphaFoldDB" id="A0A438JDQ9"/>